<evidence type="ECO:0000313" key="4">
    <source>
        <dbReference type="Proteomes" id="UP000255036"/>
    </source>
</evidence>
<dbReference type="InterPro" id="IPR046118">
    <property type="entry name" value="DUF6115"/>
</dbReference>
<dbReference type="RefSeq" id="WP_115482813.1">
    <property type="nucleotide sequence ID" value="NZ_QRCT01000049.1"/>
</dbReference>
<dbReference type="Proteomes" id="UP000255036">
    <property type="component" value="Unassembled WGS sequence"/>
</dbReference>
<sequence length="203" mass="23374">MTALEIGLLIAGFAMLIGSFFIVDKFSSGELERISKMSSIEIEKITEKEMEKAKERMEETFQECFEEVEERAQREFEKISNEKIMAVSEYSETVLEEINKSHKEVVFLYSMLSDKQDEVKELISNQVRSEKVQAKQAESLIQEIGRQSIESEPEIDMEEEIINYNQRILNLHQDGKSPVEIARELGLGIGEVKLVIDLFKGEK</sequence>
<dbReference type="AlphaFoldDB" id="A0A371AS56"/>
<keyword evidence="1" id="KW-0175">Coiled coil</keyword>
<dbReference type="EMBL" id="QRCT01000049">
    <property type="protein sequence ID" value="RDU22403.1"/>
    <property type="molecule type" value="Genomic_DNA"/>
</dbReference>
<protein>
    <submittedName>
        <fullName evidence="3">Uncharacterized protein</fullName>
    </submittedName>
</protein>
<feature type="coiled-coil region" evidence="1">
    <location>
        <begin position="40"/>
        <end position="67"/>
    </location>
</feature>
<accession>A0A371AS56</accession>
<reference evidence="3 4" key="1">
    <citation type="submission" date="2018-07" db="EMBL/GenBank/DDBJ databases">
        <title>Anaerosacharophilus polymeroproducens gen. nov. sp. nov., an anaerobic bacterium isolated from salt field.</title>
        <authorList>
            <person name="Kim W."/>
            <person name="Yang S.-H."/>
            <person name="Oh J."/>
            <person name="Lee J.-H."/>
            <person name="Kwon K.K."/>
        </authorList>
    </citation>
    <scope>NUCLEOTIDE SEQUENCE [LARGE SCALE GENOMIC DNA]</scope>
    <source>
        <strain evidence="3 4">MCWD5</strain>
    </source>
</reference>
<proteinExistence type="predicted"/>
<keyword evidence="4" id="KW-1185">Reference proteome</keyword>
<feature type="transmembrane region" description="Helical" evidence="2">
    <location>
        <begin position="6"/>
        <end position="23"/>
    </location>
</feature>
<organism evidence="3 4">
    <name type="scientific">Anaerosacchariphilus polymeriproducens</name>
    <dbReference type="NCBI Taxonomy" id="1812858"/>
    <lineage>
        <taxon>Bacteria</taxon>
        <taxon>Bacillati</taxon>
        <taxon>Bacillota</taxon>
        <taxon>Clostridia</taxon>
        <taxon>Lachnospirales</taxon>
        <taxon>Lachnospiraceae</taxon>
        <taxon>Anaerosacchariphilus</taxon>
    </lineage>
</organism>
<dbReference type="Pfam" id="PF19610">
    <property type="entry name" value="DUF6115"/>
    <property type="match status" value="1"/>
</dbReference>
<comment type="caution">
    <text evidence="3">The sequence shown here is derived from an EMBL/GenBank/DDBJ whole genome shotgun (WGS) entry which is preliminary data.</text>
</comment>
<gene>
    <name evidence="3" type="ORF">DWV06_14000</name>
</gene>
<evidence type="ECO:0000256" key="2">
    <source>
        <dbReference type="SAM" id="Phobius"/>
    </source>
</evidence>
<name>A0A371AS56_9FIRM</name>
<keyword evidence="2" id="KW-1133">Transmembrane helix</keyword>
<keyword evidence="2" id="KW-0812">Transmembrane</keyword>
<evidence type="ECO:0000256" key="1">
    <source>
        <dbReference type="SAM" id="Coils"/>
    </source>
</evidence>
<dbReference type="OrthoDB" id="2086261at2"/>
<evidence type="ECO:0000313" key="3">
    <source>
        <dbReference type="EMBL" id="RDU22403.1"/>
    </source>
</evidence>
<keyword evidence="2" id="KW-0472">Membrane</keyword>